<protein>
    <submittedName>
        <fullName evidence="2">Uncharacterized protein</fullName>
    </submittedName>
</protein>
<dbReference type="RefSeq" id="WP_159423598.1">
    <property type="nucleotide sequence ID" value="NZ_CP047180.1"/>
</dbReference>
<evidence type="ECO:0000256" key="1">
    <source>
        <dbReference type="SAM" id="MobiDB-lite"/>
    </source>
</evidence>
<dbReference type="PROSITE" id="PS51318">
    <property type="entry name" value="TAT"/>
    <property type="match status" value="1"/>
</dbReference>
<dbReference type="EMBL" id="CP047180">
    <property type="protein sequence ID" value="QHC64159.1"/>
    <property type="molecule type" value="Genomic_DNA"/>
</dbReference>
<evidence type="ECO:0000313" key="3">
    <source>
        <dbReference type="Proteomes" id="UP000464597"/>
    </source>
</evidence>
<accession>A0ABX6H2W4</accession>
<evidence type="ECO:0000313" key="2">
    <source>
        <dbReference type="EMBL" id="QHC64159.1"/>
    </source>
</evidence>
<feature type="region of interest" description="Disordered" evidence="1">
    <location>
        <begin position="198"/>
        <end position="224"/>
    </location>
</feature>
<keyword evidence="3" id="KW-1185">Reference proteome</keyword>
<dbReference type="InterPro" id="IPR006311">
    <property type="entry name" value="TAT_signal"/>
</dbReference>
<reference evidence="3" key="1">
    <citation type="submission" date="2019-12" db="EMBL/GenBank/DDBJ databases">
        <title>Complete and draft genome sequences of new strains and members of some known species of the genus Rathayibacter isolated from plants.</title>
        <authorList>
            <person name="Tarlachkov S.V."/>
            <person name="Starodumova I.P."/>
            <person name="Dorofeeva L.V."/>
            <person name="Prisyazhnaya N.V."/>
            <person name="Leyn S."/>
            <person name="Zlamal J."/>
            <person name="Elan M."/>
            <person name="Osterman A.L."/>
            <person name="Nadler S."/>
            <person name="Subbotin S.A."/>
            <person name="Evtushenko L.I."/>
        </authorList>
    </citation>
    <scope>NUCLEOTIDE SEQUENCE [LARGE SCALE GENOMIC DNA]</scope>
    <source>
        <strain evidence="3">VKM Ac-2802</strain>
    </source>
</reference>
<name>A0ABX6H2W4_9MICO</name>
<gene>
    <name evidence="2" type="ORF">GSU69_16690</name>
</gene>
<sequence length="271" mass="28436">MSQHPSEPTGPTRRSIAASAAWGVPVISAAVAAPFAAASPTSCVSTTMFTPSKVASNPTVLTAVSPTGVLSTVRITSVLAPGTTTETQGQDFNLTRDGSRWIGSFQPGSLTEKVVRNYPAGPLMLNQRRSGPITDTPSPGSDAQTLTFEFVGANGRPFDPTDVRLSIQNLTSGVSYGLPWVTNYWSTIGFSVEPAAISSPGGRPGAGRGTLAEPFRRDEETSSYDPSGGLVDIFTFRTFPSGSTLTYSQHEGQQGWHASALSALSFVSRNC</sequence>
<organism evidence="2 3">
    <name type="scientific">Rathayibacter festucae</name>
    <dbReference type="NCBI Taxonomy" id="110937"/>
    <lineage>
        <taxon>Bacteria</taxon>
        <taxon>Bacillati</taxon>
        <taxon>Actinomycetota</taxon>
        <taxon>Actinomycetes</taxon>
        <taxon>Micrococcales</taxon>
        <taxon>Microbacteriaceae</taxon>
        <taxon>Rathayibacter</taxon>
    </lineage>
</organism>
<proteinExistence type="predicted"/>
<dbReference type="Proteomes" id="UP000464597">
    <property type="component" value="Chromosome"/>
</dbReference>